<comment type="caution">
    <text evidence="1">The sequence shown here is derived from an EMBL/GenBank/DDBJ whole genome shotgun (WGS) entry which is preliminary data.</text>
</comment>
<gene>
    <name evidence="1" type="ORF">CYJ96_00020</name>
</gene>
<proteinExistence type="predicted"/>
<accession>A0A2I1RKZ1</accession>
<dbReference type="InterPro" id="IPR053773">
    <property type="entry name" value="Vpar_1526-like"/>
</dbReference>
<organism evidence="1 2">
    <name type="scientific">Faucicola osloensis</name>
    <name type="common">Moraxella osloensis</name>
    <dbReference type="NCBI Taxonomy" id="34062"/>
    <lineage>
        <taxon>Bacteria</taxon>
        <taxon>Pseudomonadati</taxon>
        <taxon>Pseudomonadota</taxon>
        <taxon>Gammaproteobacteria</taxon>
        <taxon>Moraxellales</taxon>
        <taxon>Moraxellaceae</taxon>
        <taxon>Faucicola</taxon>
    </lineage>
</organism>
<evidence type="ECO:0000313" key="2">
    <source>
        <dbReference type="Proteomes" id="UP000234914"/>
    </source>
</evidence>
<dbReference type="AlphaFoldDB" id="A0A2I1RKZ1"/>
<dbReference type="NCBIfam" id="NF045477">
    <property type="entry name" value="LPO_1073_dom"/>
    <property type="match status" value="1"/>
</dbReference>
<sequence length="377" mass="43104">MVSNPIFSSDSQSQKAGDNSNQFQIAHLTIGIDEKRAREIFDEKLNLAIKDFSDEATRTATNRINNFENLLIEKMTKVEDALTAFADPSFQVLLLEAQRTAAASEREFDFELLSQLMLDRFQRGQNKLIRTGINRAVEIIDEISDEALLGLTAYFVYSNIVVNSSSVETSLNILNNLFKKIVYDKLPEGQDWLDQLDILSVIRLIPFSKPTNIRDTIFESLNGLMAIGISKNSEDLIKAKEKLIENKIPLNILVDNKFLNDYVRLDVDSRNMIEEIYLTNGITYNIYNSSNPPIRIQLSQNQKNVLYEIYDSYKIDSTLTMEIKNKFNVIFESYSELLMISKWIDNLPFNFQLTSVGRVIAAANAKRCEPSLPNFDF</sequence>
<name>A0A2I1RKZ1_FAUOS</name>
<dbReference type="EMBL" id="PKJS01000001">
    <property type="protein sequence ID" value="PKZ69787.1"/>
    <property type="molecule type" value="Genomic_DNA"/>
</dbReference>
<reference evidence="1 2" key="1">
    <citation type="submission" date="2017-12" db="EMBL/GenBank/DDBJ databases">
        <title>Phylogenetic diversity of female urinary microbiome.</title>
        <authorList>
            <person name="Thomas-White K."/>
            <person name="Wolfe A.J."/>
        </authorList>
    </citation>
    <scope>NUCLEOTIDE SEQUENCE [LARGE SCALE GENOMIC DNA]</scope>
    <source>
        <strain evidence="1 2">UMB0416</strain>
    </source>
</reference>
<protein>
    <submittedName>
        <fullName evidence="1">Uncharacterized protein</fullName>
    </submittedName>
</protein>
<evidence type="ECO:0000313" key="1">
    <source>
        <dbReference type="EMBL" id="PKZ69787.1"/>
    </source>
</evidence>
<dbReference type="Proteomes" id="UP000234914">
    <property type="component" value="Unassembled WGS sequence"/>
</dbReference>
<dbReference type="RefSeq" id="WP_101963444.1">
    <property type="nucleotide sequence ID" value="NZ_PKJS01000001.1"/>
</dbReference>